<accession>A0A844CBE9</accession>
<sequence>MKQFNFDNTYTLGDVVLENALYRHIHYPEMLVRYDSNFIEFLSIPSIDEFKEVEKYLLDFHQKRGQNHLKFYFPANMTLEGELNDYLTRAGYGRELLELYAIQPHEFPEIRPNSVIQVEKVTSKTLETLVELKYAQDLEFGEDFAEQKKALTRRKFADPQLIQVLAFYQGIAVGYVDLILSKDTVEIDELSVEEAYQKKGIGSRLQQFAMILNPDKTIILLADGEDTPREMYRKQNYQNLGFRQGVLKELI</sequence>
<dbReference type="GO" id="GO:0016747">
    <property type="term" value="F:acyltransferase activity, transferring groups other than amino-acyl groups"/>
    <property type="evidence" value="ECO:0007669"/>
    <property type="project" value="InterPro"/>
</dbReference>
<proteinExistence type="predicted"/>
<keyword evidence="2" id="KW-0808">Transferase</keyword>
<name>A0A844CBE9_9LACT</name>
<dbReference type="InterPro" id="IPR016181">
    <property type="entry name" value="Acyl_CoA_acyltransferase"/>
</dbReference>
<comment type="caution">
    <text evidence="2">The sequence shown here is derived from an EMBL/GenBank/DDBJ whole genome shotgun (WGS) entry which is preliminary data.</text>
</comment>
<dbReference type="SUPFAM" id="SSF55729">
    <property type="entry name" value="Acyl-CoA N-acyltransferases (Nat)"/>
    <property type="match status" value="1"/>
</dbReference>
<dbReference type="CDD" id="cd04301">
    <property type="entry name" value="NAT_SF"/>
    <property type="match status" value="1"/>
</dbReference>
<dbReference type="Gene3D" id="3.40.630.30">
    <property type="match status" value="1"/>
</dbReference>
<dbReference type="Proteomes" id="UP000440066">
    <property type="component" value="Unassembled WGS sequence"/>
</dbReference>
<evidence type="ECO:0000313" key="3">
    <source>
        <dbReference type="Proteomes" id="UP000440066"/>
    </source>
</evidence>
<gene>
    <name evidence="2" type="ORF">GF867_12855</name>
</gene>
<reference evidence="2 3" key="1">
    <citation type="submission" date="2019-11" db="EMBL/GenBank/DDBJ databases">
        <title>Characterisation of Fundicoccus ignavus gen. nov. sp. nov., a novel genus of the family Aerococcaceae from bulk tank milk.</title>
        <authorList>
            <person name="Siebert A."/>
            <person name="Huptas C."/>
            <person name="Wenning M."/>
            <person name="Scherer S."/>
            <person name="Doll E.V."/>
        </authorList>
    </citation>
    <scope>NUCLEOTIDE SEQUENCE [LARGE SCALE GENOMIC DNA]</scope>
    <source>
        <strain evidence="2 3">DSM 109652</strain>
    </source>
</reference>
<evidence type="ECO:0000313" key="2">
    <source>
        <dbReference type="EMBL" id="MRJ48436.1"/>
    </source>
</evidence>
<dbReference type="RefSeq" id="WP_153833483.1">
    <property type="nucleotide sequence ID" value="NZ_WJQT01000030.1"/>
</dbReference>
<dbReference type="Pfam" id="PF18467">
    <property type="entry name" value="DUF5613"/>
    <property type="match status" value="1"/>
</dbReference>
<dbReference type="InterPro" id="IPR040549">
    <property type="entry name" value="DUF5613"/>
</dbReference>
<dbReference type="PROSITE" id="PS51186">
    <property type="entry name" value="GNAT"/>
    <property type="match status" value="1"/>
</dbReference>
<dbReference type="EMBL" id="WJQT01000030">
    <property type="protein sequence ID" value="MRJ48436.1"/>
    <property type="molecule type" value="Genomic_DNA"/>
</dbReference>
<dbReference type="InterPro" id="IPR000182">
    <property type="entry name" value="GNAT_dom"/>
</dbReference>
<protein>
    <submittedName>
        <fullName evidence="2">GNAT family N-acetyltransferase</fullName>
    </submittedName>
</protein>
<feature type="domain" description="N-acetyltransferase" evidence="1">
    <location>
        <begin position="108"/>
        <end position="251"/>
    </location>
</feature>
<dbReference type="AlphaFoldDB" id="A0A844CBE9"/>
<dbReference type="Pfam" id="PF13508">
    <property type="entry name" value="Acetyltransf_7"/>
    <property type="match status" value="1"/>
</dbReference>
<organism evidence="2 3">
    <name type="scientific">Fundicoccus ignavus</name>
    <dbReference type="NCBI Taxonomy" id="2664442"/>
    <lineage>
        <taxon>Bacteria</taxon>
        <taxon>Bacillati</taxon>
        <taxon>Bacillota</taxon>
        <taxon>Bacilli</taxon>
        <taxon>Lactobacillales</taxon>
        <taxon>Aerococcaceae</taxon>
        <taxon>Fundicoccus</taxon>
    </lineage>
</organism>
<evidence type="ECO:0000259" key="1">
    <source>
        <dbReference type="PROSITE" id="PS51186"/>
    </source>
</evidence>